<dbReference type="GO" id="GO:0019825">
    <property type="term" value="F:oxygen binding"/>
    <property type="evidence" value="ECO:0007669"/>
    <property type="project" value="InterPro"/>
</dbReference>
<organism evidence="2 10">
    <name type="scientific">Rotaria magnacalcarata</name>
    <dbReference type="NCBI Taxonomy" id="392030"/>
    <lineage>
        <taxon>Eukaryota</taxon>
        <taxon>Metazoa</taxon>
        <taxon>Spiralia</taxon>
        <taxon>Gnathifera</taxon>
        <taxon>Rotifera</taxon>
        <taxon>Eurotatoria</taxon>
        <taxon>Bdelloidea</taxon>
        <taxon>Philodinida</taxon>
        <taxon>Philodinidae</taxon>
        <taxon>Rotaria</taxon>
    </lineage>
</organism>
<dbReference type="Proteomes" id="UP000676336">
    <property type="component" value="Unassembled WGS sequence"/>
</dbReference>
<dbReference type="Proteomes" id="UP000663866">
    <property type="component" value="Unassembled WGS sequence"/>
</dbReference>
<dbReference type="Proteomes" id="UP000681967">
    <property type="component" value="Unassembled WGS sequence"/>
</dbReference>
<evidence type="ECO:0000313" key="5">
    <source>
        <dbReference type="EMBL" id="CAF2159597.1"/>
    </source>
</evidence>
<dbReference type="InterPro" id="IPR044398">
    <property type="entry name" value="Globin-sensor_dom"/>
</dbReference>
<dbReference type="InterPro" id="IPR009050">
    <property type="entry name" value="Globin-like_sf"/>
</dbReference>
<feature type="domain" description="Globin-sensor" evidence="1">
    <location>
        <begin position="16"/>
        <end position="192"/>
    </location>
</feature>
<dbReference type="EMBL" id="CAJOBG010004038">
    <property type="protein sequence ID" value="CAF4092284.1"/>
    <property type="molecule type" value="Genomic_DNA"/>
</dbReference>
<name>A0A815TZN8_9BILA</name>
<evidence type="ECO:0000259" key="1">
    <source>
        <dbReference type="Pfam" id="PF11563"/>
    </source>
</evidence>
<dbReference type="Proteomes" id="UP000663824">
    <property type="component" value="Unassembled WGS sequence"/>
</dbReference>
<dbReference type="PANTHER" id="PTHR42071">
    <property type="entry name" value="PROTOGLOBIN DOMAIN-CONTAINING PROTEIN"/>
    <property type="match status" value="1"/>
</dbReference>
<evidence type="ECO:0000313" key="7">
    <source>
        <dbReference type="EMBL" id="CAF3971706.1"/>
    </source>
</evidence>
<dbReference type="EMBL" id="CAJNRE010000185">
    <property type="protein sequence ID" value="CAF1924035.1"/>
    <property type="molecule type" value="Genomic_DNA"/>
</dbReference>
<comment type="caution">
    <text evidence="2">The sequence shown here is derived from an EMBL/GenBank/DDBJ whole genome shotgun (WGS) entry which is preliminary data.</text>
</comment>
<dbReference type="EMBL" id="CAJOBI010002472">
    <property type="protein sequence ID" value="CAF3930377.1"/>
    <property type="molecule type" value="Genomic_DNA"/>
</dbReference>
<proteinExistence type="predicted"/>
<evidence type="ECO:0000313" key="8">
    <source>
        <dbReference type="EMBL" id="CAF4092284.1"/>
    </source>
</evidence>
<dbReference type="GO" id="GO:0020037">
    <property type="term" value="F:heme binding"/>
    <property type="evidence" value="ECO:0007669"/>
    <property type="project" value="InterPro"/>
</dbReference>
<sequence length="216" mass="25263">MAEHIDANRIHLDLRYRFDYLSKFLNFTSDDIAMLNTFAPLVFPLIPVLADTVYRKLFSFDITKQYFLKRNEGFEGFLPKKQCGVTLDSAQMELRRDMLSMYLKRILTQRDWNDTFLQYLSQIGKIHTDQAGSASINVDYMHINALLGYLEHLLIDVLCTTDTIDEKTKRGILMAVNKLFWIQNDFFTMHYLISVKASTPSRKTSETEKTTKCCWI</sequence>
<dbReference type="Proteomes" id="UP000663834">
    <property type="component" value="Unassembled WGS sequence"/>
</dbReference>
<evidence type="ECO:0000313" key="11">
    <source>
        <dbReference type="Proteomes" id="UP000663866"/>
    </source>
</evidence>
<dbReference type="Proteomes" id="UP000681720">
    <property type="component" value="Unassembled WGS sequence"/>
</dbReference>
<gene>
    <name evidence="9" type="ORF">BYL167_LOCUS19033</name>
    <name evidence="2" type="ORF">CJN711_LOCUS27725</name>
    <name evidence="7" type="ORF">GIL414_LOCUS10187</name>
    <name evidence="3" type="ORF">KQP761_LOCUS37787</name>
    <name evidence="4" type="ORF">MBJ925_LOCUS3020</name>
    <name evidence="8" type="ORF">OVN521_LOCUS20427</name>
    <name evidence="6" type="ORF">SMN809_LOCUS8160</name>
    <name evidence="5" type="ORF">WKI299_LOCUS31973</name>
</gene>
<dbReference type="EMBL" id="CAJNOW010021388">
    <property type="protein sequence ID" value="CAF1684035.1"/>
    <property type="molecule type" value="Genomic_DNA"/>
</dbReference>
<dbReference type="EMBL" id="CAJOBH010007971">
    <property type="protein sequence ID" value="CAF4099443.1"/>
    <property type="molecule type" value="Genomic_DNA"/>
</dbReference>
<evidence type="ECO:0000313" key="9">
    <source>
        <dbReference type="EMBL" id="CAF4099443.1"/>
    </source>
</evidence>
<dbReference type="InterPro" id="IPR012292">
    <property type="entry name" value="Globin/Proto"/>
</dbReference>
<accession>A0A815TZN8</accession>
<evidence type="ECO:0000313" key="2">
    <source>
        <dbReference type="EMBL" id="CAF1509612.1"/>
    </source>
</evidence>
<dbReference type="Proteomes" id="UP000663855">
    <property type="component" value="Unassembled WGS sequence"/>
</dbReference>
<evidence type="ECO:0000313" key="3">
    <source>
        <dbReference type="EMBL" id="CAF1684035.1"/>
    </source>
</evidence>
<dbReference type="OrthoDB" id="10027058at2759"/>
<evidence type="ECO:0000313" key="6">
    <source>
        <dbReference type="EMBL" id="CAF3930377.1"/>
    </source>
</evidence>
<dbReference type="EMBL" id="CAJNOV010013135">
    <property type="protein sequence ID" value="CAF1509612.1"/>
    <property type="molecule type" value="Genomic_DNA"/>
</dbReference>
<dbReference type="PANTHER" id="PTHR42071:SF1">
    <property type="entry name" value="GLOBIN-SENSOR DOMAIN-CONTAINING PROTEIN"/>
    <property type="match status" value="1"/>
</dbReference>
<dbReference type="Gene3D" id="1.10.490.10">
    <property type="entry name" value="Globins"/>
    <property type="match status" value="1"/>
</dbReference>
<dbReference type="EMBL" id="CAJNRF010014702">
    <property type="protein sequence ID" value="CAF2159597.1"/>
    <property type="molecule type" value="Genomic_DNA"/>
</dbReference>
<keyword evidence="11" id="KW-1185">Reference proteome</keyword>
<dbReference type="EMBL" id="CAJOBJ010003615">
    <property type="protein sequence ID" value="CAF3971706.1"/>
    <property type="molecule type" value="Genomic_DNA"/>
</dbReference>
<dbReference type="Proteomes" id="UP000663856">
    <property type="component" value="Unassembled WGS sequence"/>
</dbReference>
<evidence type="ECO:0000313" key="10">
    <source>
        <dbReference type="Proteomes" id="UP000663855"/>
    </source>
</evidence>
<protein>
    <recommendedName>
        <fullName evidence="1">Globin-sensor domain-containing protein</fullName>
    </recommendedName>
</protein>
<dbReference type="AlphaFoldDB" id="A0A815TZN8"/>
<evidence type="ECO:0000313" key="4">
    <source>
        <dbReference type="EMBL" id="CAF1924035.1"/>
    </source>
</evidence>
<reference evidence="2" key="1">
    <citation type="submission" date="2021-02" db="EMBL/GenBank/DDBJ databases">
        <authorList>
            <person name="Nowell W R."/>
        </authorList>
    </citation>
    <scope>NUCLEOTIDE SEQUENCE</scope>
</reference>
<dbReference type="Pfam" id="PF11563">
    <property type="entry name" value="Protoglobin"/>
    <property type="match status" value="1"/>
</dbReference>
<dbReference type="SUPFAM" id="SSF46458">
    <property type="entry name" value="Globin-like"/>
    <property type="match status" value="1"/>
</dbReference>